<evidence type="ECO:0000256" key="1">
    <source>
        <dbReference type="SAM" id="MobiDB-lite"/>
    </source>
</evidence>
<feature type="compositionally biased region" description="Basic and acidic residues" evidence="1">
    <location>
        <begin position="78"/>
        <end position="88"/>
    </location>
</feature>
<evidence type="ECO:0000313" key="3">
    <source>
        <dbReference type="Proteomes" id="UP000077734"/>
    </source>
</evidence>
<evidence type="ECO:0000313" key="2">
    <source>
        <dbReference type="EMBL" id="OAI24177.1"/>
    </source>
</evidence>
<dbReference type="RefSeq" id="WP_064028458.1">
    <property type="nucleotide sequence ID" value="NZ_AP019778.1"/>
</dbReference>
<dbReference type="AlphaFoldDB" id="A0AA91I4E1"/>
<feature type="compositionally biased region" description="Low complexity" evidence="1">
    <location>
        <begin position="98"/>
        <end position="113"/>
    </location>
</feature>
<protein>
    <submittedName>
        <fullName evidence="2">Uncharacterized protein</fullName>
    </submittedName>
</protein>
<dbReference type="EMBL" id="LUUL01000093">
    <property type="protein sequence ID" value="OAI24177.1"/>
    <property type="molecule type" value="Genomic_DNA"/>
</dbReference>
<sequence>MLSKLIKLLRRKKPESQITSQPTTVQPCTAPEDNANYALSFAVGYATNNAALGGLVGGSFAGGLLGDIAQDGVIGEDSVSHSARDTTKADTVSPISLDTGSSDTSSADAGSWD</sequence>
<feature type="region of interest" description="Disordered" evidence="1">
    <location>
        <begin position="77"/>
        <end position="113"/>
    </location>
</feature>
<keyword evidence="3" id="KW-1185">Reference proteome</keyword>
<name>A0AA91I4E1_9GAMM</name>
<gene>
    <name evidence="2" type="ORF">A1356_15950</name>
</gene>
<reference evidence="2 3" key="1">
    <citation type="submission" date="2016-03" db="EMBL/GenBank/DDBJ databases">
        <authorList>
            <person name="Heylen K."/>
            <person name="De Vos P."/>
            <person name="Vekeman B."/>
        </authorList>
    </citation>
    <scope>NUCLEOTIDE SEQUENCE [LARGE SCALE GENOMIC DNA]</scope>
    <source>
        <strain evidence="2 3">R-49807</strain>
    </source>
</reference>
<accession>A0AA91I4E1</accession>
<organism evidence="2 3">
    <name type="scientific">Methylomonas koyamae</name>
    <dbReference type="NCBI Taxonomy" id="702114"/>
    <lineage>
        <taxon>Bacteria</taxon>
        <taxon>Pseudomonadati</taxon>
        <taxon>Pseudomonadota</taxon>
        <taxon>Gammaproteobacteria</taxon>
        <taxon>Methylococcales</taxon>
        <taxon>Methylococcaceae</taxon>
        <taxon>Methylomonas</taxon>
    </lineage>
</organism>
<comment type="caution">
    <text evidence="2">The sequence shown here is derived from an EMBL/GenBank/DDBJ whole genome shotgun (WGS) entry which is preliminary data.</text>
</comment>
<dbReference type="Proteomes" id="UP000077734">
    <property type="component" value="Unassembled WGS sequence"/>
</dbReference>
<proteinExistence type="predicted"/>